<sequence length="113" mass="13072">MLVKPVIPVLDYIVNYEYIATELCENVTKPELKCNGKCHLAKELAKASESEKPISSNKKNGHQEIEVLFCNEIERLNILFENFFLIQEKDVFYQNLYQSVATYSIFHPPICIS</sequence>
<protein>
    <submittedName>
        <fullName evidence="1">Uncharacterized protein</fullName>
    </submittedName>
</protein>
<comment type="caution">
    <text evidence="1">The sequence shown here is derived from an EMBL/GenBank/DDBJ whole genome shotgun (WGS) entry which is preliminary data.</text>
</comment>
<organism evidence="1 2">
    <name type="scientific">Flavobacterium profundi</name>
    <dbReference type="NCBI Taxonomy" id="1774945"/>
    <lineage>
        <taxon>Bacteria</taxon>
        <taxon>Pseudomonadati</taxon>
        <taxon>Bacteroidota</taxon>
        <taxon>Flavobacteriia</taxon>
        <taxon>Flavobacteriales</taxon>
        <taxon>Flavobacteriaceae</taxon>
        <taxon>Flavobacterium</taxon>
    </lineage>
</organism>
<dbReference type="EMBL" id="WQLW01000005">
    <property type="protein sequence ID" value="MVO09272.1"/>
    <property type="molecule type" value="Genomic_DNA"/>
</dbReference>
<name>A0A6I4ILK7_9FLAO</name>
<gene>
    <name evidence="1" type="ORF">GOQ30_08895</name>
</gene>
<accession>A0A6I4ILK7</accession>
<dbReference type="AlphaFoldDB" id="A0A6I4ILK7"/>
<keyword evidence="2" id="KW-1185">Reference proteome</keyword>
<proteinExistence type="predicted"/>
<reference evidence="2" key="1">
    <citation type="submission" date="2019-05" db="EMBL/GenBank/DDBJ databases">
        <title>Flavobacterium profundi sp. nov., isolated from a deep-sea seamount.</title>
        <authorList>
            <person name="Zhang D.-C."/>
        </authorList>
    </citation>
    <scope>NUCLEOTIDE SEQUENCE [LARGE SCALE GENOMIC DNA]</scope>
    <source>
        <strain evidence="2">TP390</strain>
    </source>
</reference>
<dbReference type="Proteomes" id="UP000431264">
    <property type="component" value="Unassembled WGS sequence"/>
</dbReference>
<evidence type="ECO:0000313" key="2">
    <source>
        <dbReference type="Proteomes" id="UP000431264"/>
    </source>
</evidence>
<evidence type="ECO:0000313" key="1">
    <source>
        <dbReference type="EMBL" id="MVO09272.1"/>
    </source>
</evidence>